<dbReference type="Proteomes" id="UP000576225">
    <property type="component" value="Unassembled WGS sequence"/>
</dbReference>
<dbReference type="Proteomes" id="UP000245959">
    <property type="component" value="Unassembled WGS sequence"/>
</dbReference>
<evidence type="ECO:0008006" key="5">
    <source>
        <dbReference type="Google" id="ProtNLM"/>
    </source>
</evidence>
<reference evidence="2 3" key="1">
    <citation type="submission" date="2018-04" db="EMBL/GenBank/DDBJ databases">
        <title>Genomic Encyclopedia of Type Strains, Phase IV (KMG-IV): sequencing the most valuable type-strain genomes for metagenomic binning, comparative biology and taxonomic classification.</title>
        <authorList>
            <person name="Goeker M."/>
        </authorList>
    </citation>
    <scope>NUCLEOTIDE SEQUENCE [LARGE SCALE GENOMIC DNA]</scope>
    <source>
        <strain evidence="2 3">DSM 14823</strain>
    </source>
</reference>
<name>A0A2U1B8F0_9BACT</name>
<gene>
    <name evidence="2" type="ORF">C8D82_10497</name>
    <name evidence="1" type="ORF">HF882_18595</name>
</gene>
<reference evidence="1 4" key="2">
    <citation type="submission" date="2020-04" db="EMBL/GenBank/DDBJ databases">
        <authorList>
            <person name="Hitch T.C.A."/>
            <person name="Wylensek D."/>
            <person name="Clavel T."/>
        </authorList>
    </citation>
    <scope>NUCLEOTIDE SEQUENCE [LARGE SCALE GENOMIC DNA]</scope>
    <source>
        <strain evidence="1 4">COR2-253-APC-1A</strain>
    </source>
</reference>
<evidence type="ECO:0000313" key="1">
    <source>
        <dbReference type="EMBL" id="NMD88602.1"/>
    </source>
</evidence>
<evidence type="ECO:0000313" key="2">
    <source>
        <dbReference type="EMBL" id="PVY44953.1"/>
    </source>
</evidence>
<dbReference type="AlphaFoldDB" id="A0A2U1B8F0"/>
<evidence type="ECO:0000313" key="3">
    <source>
        <dbReference type="Proteomes" id="UP000245959"/>
    </source>
</evidence>
<comment type="caution">
    <text evidence="2">The sequence shown here is derived from an EMBL/GenBank/DDBJ whole genome shotgun (WGS) entry which is preliminary data.</text>
</comment>
<organism evidence="2 3">
    <name type="scientific">Victivallis vadensis</name>
    <dbReference type="NCBI Taxonomy" id="172901"/>
    <lineage>
        <taxon>Bacteria</taxon>
        <taxon>Pseudomonadati</taxon>
        <taxon>Lentisphaerota</taxon>
        <taxon>Lentisphaeria</taxon>
        <taxon>Victivallales</taxon>
        <taxon>Victivallaceae</taxon>
        <taxon>Victivallis</taxon>
    </lineage>
</organism>
<dbReference type="GeneID" id="78294267"/>
<evidence type="ECO:0000313" key="4">
    <source>
        <dbReference type="Proteomes" id="UP000576225"/>
    </source>
</evidence>
<sequence length="204" mass="22743">MSPKKSLLSTTRSKIIFCIGGLLFSAMVLLVSADVSLAGLFPSENTLENARREQKKAAAAFEEAEAKQKEFAAVSAKFKELTGECWVESRDGLPDIELRRKIETAARTAELEQVNIGAARRSRLNNDLYFLEVEVNTAAPLELLTVFWRELGKVKPPLGWKRVDLRPEQSQNSERIFFSGTLRLLGCETVQEEAAKGEKQGARQ</sequence>
<protein>
    <recommendedName>
        <fullName evidence="5">Type II secretion system (T2SS) protein M subtype b</fullName>
    </recommendedName>
</protein>
<dbReference type="OrthoDB" id="10007424at2"/>
<accession>A0A2U1B8F0</accession>
<dbReference type="RefSeq" id="WP_116882944.1">
    <property type="nucleotide sequence ID" value="NZ_CABMMC010000039.1"/>
</dbReference>
<proteinExistence type="predicted"/>
<keyword evidence="3" id="KW-1185">Reference proteome</keyword>
<dbReference type="EMBL" id="QEKH01000004">
    <property type="protein sequence ID" value="PVY44953.1"/>
    <property type="molecule type" value="Genomic_DNA"/>
</dbReference>
<dbReference type="EMBL" id="JABAEW010000051">
    <property type="protein sequence ID" value="NMD88602.1"/>
    <property type="molecule type" value="Genomic_DNA"/>
</dbReference>